<name>A0A239DHB7_9BURK</name>
<accession>A0A239DHB7</accession>
<keyword evidence="3" id="KW-1185">Reference proteome</keyword>
<dbReference type="RefSeq" id="WP_143131115.1">
    <property type="nucleotide sequence ID" value="NZ_FZOT01000002.1"/>
</dbReference>
<evidence type="ECO:0000256" key="1">
    <source>
        <dbReference type="SAM" id="MobiDB-lite"/>
    </source>
</evidence>
<gene>
    <name evidence="2" type="ORF">SAMN06265795_102191</name>
</gene>
<dbReference type="Proteomes" id="UP000198284">
    <property type="component" value="Unassembled WGS sequence"/>
</dbReference>
<reference evidence="2 3" key="1">
    <citation type="submission" date="2017-06" db="EMBL/GenBank/DDBJ databases">
        <authorList>
            <person name="Kim H.J."/>
            <person name="Triplett B.A."/>
        </authorList>
    </citation>
    <scope>NUCLEOTIDE SEQUENCE [LARGE SCALE GENOMIC DNA]</scope>
    <source>
        <strain evidence="2 3">U15</strain>
    </source>
</reference>
<sequence length="251" mass="27697">MKDNFSAKPAVLESSAPKATVHGIGPNGYLKMDFEGEKCIGVGTLSAVEETIGTDGRITIFCRLVHTTPTELAPPRQTPVSFECVGADDQKLYRFRGLLRRKNRSAPPHPKRSELLTAASRQLADPQSPLAPSNCLSPAERKTDAVNAKTKKSNCERQKKRRQPEDTEAAIAELKWVNAMTEAGVDANIKMTTISLHTNESRATLERKLKQGLLPPPRIRGRLRYWSLKDVNAYLTGRWPPKPESGDTAGQ</sequence>
<organism evidence="2 3">
    <name type="scientific">Noviherbaspirillum humi</name>
    <dbReference type="NCBI Taxonomy" id="1688639"/>
    <lineage>
        <taxon>Bacteria</taxon>
        <taxon>Pseudomonadati</taxon>
        <taxon>Pseudomonadota</taxon>
        <taxon>Betaproteobacteria</taxon>
        <taxon>Burkholderiales</taxon>
        <taxon>Oxalobacteraceae</taxon>
        <taxon>Noviherbaspirillum</taxon>
    </lineage>
</organism>
<feature type="region of interest" description="Disordered" evidence="1">
    <location>
        <begin position="121"/>
        <end position="166"/>
    </location>
</feature>
<evidence type="ECO:0000313" key="2">
    <source>
        <dbReference type="EMBL" id="SNS31885.1"/>
    </source>
</evidence>
<dbReference type="EMBL" id="FZOT01000002">
    <property type="protein sequence ID" value="SNS31885.1"/>
    <property type="molecule type" value="Genomic_DNA"/>
</dbReference>
<dbReference type="AlphaFoldDB" id="A0A239DHB7"/>
<protein>
    <submittedName>
        <fullName evidence="2">Uncharacterized protein</fullName>
    </submittedName>
</protein>
<proteinExistence type="predicted"/>
<evidence type="ECO:0000313" key="3">
    <source>
        <dbReference type="Proteomes" id="UP000198284"/>
    </source>
</evidence>